<dbReference type="Proteomes" id="UP000663722">
    <property type="component" value="Chromosome"/>
</dbReference>
<dbReference type="CDD" id="cd00009">
    <property type="entry name" value="AAA"/>
    <property type="match status" value="1"/>
</dbReference>
<protein>
    <submittedName>
        <fullName evidence="9">PEP-CTERM-box response regulator transcription factor</fullName>
    </submittedName>
</protein>
<dbReference type="PANTHER" id="PTHR32071">
    <property type="entry name" value="TRANSCRIPTIONAL REGULATORY PROTEIN"/>
    <property type="match status" value="1"/>
</dbReference>
<dbReference type="InterPro" id="IPR011006">
    <property type="entry name" value="CheY-like_superfamily"/>
</dbReference>
<feature type="domain" description="Response regulatory" evidence="8">
    <location>
        <begin position="4"/>
        <end position="122"/>
    </location>
</feature>
<dbReference type="GO" id="GO:0005524">
    <property type="term" value="F:ATP binding"/>
    <property type="evidence" value="ECO:0007669"/>
    <property type="project" value="UniProtKB-KW"/>
</dbReference>
<dbReference type="PRINTS" id="PR01590">
    <property type="entry name" value="HTHFIS"/>
</dbReference>
<feature type="modified residue" description="4-aspartylphosphate" evidence="6">
    <location>
        <position position="52"/>
    </location>
</feature>
<keyword evidence="4" id="KW-0238">DNA-binding</keyword>
<keyword evidence="5" id="KW-0804">Transcription</keyword>
<dbReference type="EMBL" id="CP061800">
    <property type="protein sequence ID" value="QTA90987.1"/>
    <property type="molecule type" value="Genomic_DNA"/>
</dbReference>
<dbReference type="PROSITE" id="PS00676">
    <property type="entry name" value="SIGMA54_INTERACT_2"/>
    <property type="match status" value="1"/>
</dbReference>
<dbReference type="InterPro" id="IPR025943">
    <property type="entry name" value="Sigma_54_int_dom_ATP-bd_2"/>
</dbReference>
<dbReference type="Pfam" id="PF02954">
    <property type="entry name" value="HTH_8"/>
    <property type="match status" value="1"/>
</dbReference>
<gene>
    <name evidence="9" type="primary">prsR</name>
    <name evidence="9" type="ORF">dnm_070510</name>
</gene>
<dbReference type="GO" id="GO:0000160">
    <property type="term" value="P:phosphorelay signal transduction system"/>
    <property type="evidence" value="ECO:0007669"/>
    <property type="project" value="InterPro"/>
</dbReference>
<dbReference type="NCBIfam" id="TIGR02915">
    <property type="entry name" value="PEP_resp_reg"/>
    <property type="match status" value="1"/>
</dbReference>
<dbReference type="PROSITE" id="PS00688">
    <property type="entry name" value="SIGMA54_INTERACT_3"/>
    <property type="match status" value="1"/>
</dbReference>
<evidence type="ECO:0000256" key="3">
    <source>
        <dbReference type="ARBA" id="ARBA00023015"/>
    </source>
</evidence>
<evidence type="ECO:0000256" key="4">
    <source>
        <dbReference type="ARBA" id="ARBA00023125"/>
    </source>
</evidence>
<dbReference type="SUPFAM" id="SSF46689">
    <property type="entry name" value="Homeodomain-like"/>
    <property type="match status" value="1"/>
</dbReference>
<sequence length="452" mass="49806">MKNKLLIIEDEASLAKQLKWGLSDTYEVMIANTVEKARQLISSDVFQVVTLDLGLPPYPDTPEEGLRLLETMSALTPYTKVIVITGNAEQENAMKAIALGAVDFCAKPIELELLKIILKRTFRIYELEAANRQLRQECRNNYSLCDMLGISPLMEDLFKLIPQVSVTHYPVLIRGESGTGKEVAARAVHSLSGRSQEPMIVINCGAIPENLLESELFGHEKGAFTGASGQKIGKFEHADGGTVFLDEIGDMPLGLQVKLLRFLQEGTIERVGGTRTITLDVRVIAATHVDLEKAVKEGSFREDLYYRLNVVPITIPSLRERQEDILLLANHFIRTESQKLHQGKVSLSSAAVSALTSHSWPGNVRELQNCIYRAMTTSAGGIISPSDLGLSEEPTNSQEPVLTIKEARDAAEQHAILRVLTITGDNITQASKLLGVSRPTLHDLLKKHGINR</sequence>
<evidence type="ECO:0000256" key="6">
    <source>
        <dbReference type="PROSITE-ProRule" id="PRU00169"/>
    </source>
</evidence>
<dbReference type="PROSITE" id="PS50045">
    <property type="entry name" value="SIGMA54_INTERACT_4"/>
    <property type="match status" value="1"/>
</dbReference>
<dbReference type="SMART" id="SM00448">
    <property type="entry name" value="REC"/>
    <property type="match status" value="1"/>
</dbReference>
<dbReference type="AlphaFoldDB" id="A0A975GRJ3"/>
<dbReference type="PANTHER" id="PTHR32071:SF113">
    <property type="entry name" value="ALGINATE BIOSYNTHESIS TRANSCRIPTIONAL REGULATORY PROTEIN ALGB"/>
    <property type="match status" value="1"/>
</dbReference>
<dbReference type="InterPro" id="IPR058031">
    <property type="entry name" value="AAA_lid_NorR"/>
</dbReference>
<keyword evidence="10" id="KW-1185">Reference proteome</keyword>
<dbReference type="InterPro" id="IPR009057">
    <property type="entry name" value="Homeodomain-like_sf"/>
</dbReference>
<evidence type="ECO:0000256" key="5">
    <source>
        <dbReference type="ARBA" id="ARBA00023163"/>
    </source>
</evidence>
<dbReference type="SUPFAM" id="SSF52540">
    <property type="entry name" value="P-loop containing nucleoside triphosphate hydrolases"/>
    <property type="match status" value="1"/>
</dbReference>
<feature type="domain" description="Sigma-54 factor interaction" evidence="7">
    <location>
        <begin position="147"/>
        <end position="376"/>
    </location>
</feature>
<dbReference type="Pfam" id="PF00158">
    <property type="entry name" value="Sigma54_activat"/>
    <property type="match status" value="1"/>
</dbReference>
<evidence type="ECO:0000313" key="9">
    <source>
        <dbReference type="EMBL" id="QTA90987.1"/>
    </source>
</evidence>
<dbReference type="InterPro" id="IPR003593">
    <property type="entry name" value="AAA+_ATPase"/>
</dbReference>
<keyword evidence="2" id="KW-0067">ATP-binding</keyword>
<evidence type="ECO:0000313" key="10">
    <source>
        <dbReference type="Proteomes" id="UP000663722"/>
    </source>
</evidence>
<dbReference type="SUPFAM" id="SSF52172">
    <property type="entry name" value="CheY-like"/>
    <property type="match status" value="1"/>
</dbReference>
<dbReference type="Pfam" id="PF00072">
    <property type="entry name" value="Response_reg"/>
    <property type="match status" value="1"/>
</dbReference>
<dbReference type="Pfam" id="PF25601">
    <property type="entry name" value="AAA_lid_14"/>
    <property type="match status" value="1"/>
</dbReference>
<evidence type="ECO:0000259" key="7">
    <source>
        <dbReference type="PROSITE" id="PS50045"/>
    </source>
</evidence>
<evidence type="ECO:0000256" key="2">
    <source>
        <dbReference type="ARBA" id="ARBA00022840"/>
    </source>
</evidence>
<dbReference type="GO" id="GO:0006355">
    <property type="term" value="P:regulation of DNA-templated transcription"/>
    <property type="evidence" value="ECO:0007669"/>
    <property type="project" value="InterPro"/>
</dbReference>
<keyword evidence="3" id="KW-0805">Transcription regulation</keyword>
<dbReference type="PROSITE" id="PS50110">
    <property type="entry name" value="RESPONSE_REGULATORY"/>
    <property type="match status" value="1"/>
</dbReference>
<proteinExistence type="predicted"/>
<dbReference type="InterPro" id="IPR014264">
    <property type="entry name" value="PEP-CTERM_resp_reg"/>
</dbReference>
<organism evidence="9 10">
    <name type="scientific">Desulfonema magnum</name>
    <dbReference type="NCBI Taxonomy" id="45655"/>
    <lineage>
        <taxon>Bacteria</taxon>
        <taxon>Pseudomonadati</taxon>
        <taxon>Thermodesulfobacteriota</taxon>
        <taxon>Desulfobacteria</taxon>
        <taxon>Desulfobacterales</taxon>
        <taxon>Desulfococcaceae</taxon>
        <taxon>Desulfonema</taxon>
    </lineage>
</organism>
<dbReference type="Gene3D" id="3.40.50.300">
    <property type="entry name" value="P-loop containing nucleotide triphosphate hydrolases"/>
    <property type="match status" value="1"/>
</dbReference>
<dbReference type="Gene3D" id="1.10.8.60">
    <property type="match status" value="1"/>
</dbReference>
<dbReference type="RefSeq" id="WP_207678947.1">
    <property type="nucleotide sequence ID" value="NZ_CP061800.1"/>
</dbReference>
<dbReference type="SMART" id="SM00382">
    <property type="entry name" value="AAA"/>
    <property type="match status" value="1"/>
</dbReference>
<name>A0A975GRJ3_9BACT</name>
<dbReference type="Gene3D" id="1.10.10.60">
    <property type="entry name" value="Homeodomain-like"/>
    <property type="match status" value="1"/>
</dbReference>
<keyword evidence="1" id="KW-0547">Nucleotide-binding</keyword>
<evidence type="ECO:0000256" key="1">
    <source>
        <dbReference type="ARBA" id="ARBA00022741"/>
    </source>
</evidence>
<dbReference type="InterPro" id="IPR025944">
    <property type="entry name" value="Sigma_54_int_dom_CS"/>
</dbReference>
<evidence type="ECO:0000259" key="8">
    <source>
        <dbReference type="PROSITE" id="PS50110"/>
    </source>
</evidence>
<dbReference type="InterPro" id="IPR001789">
    <property type="entry name" value="Sig_transdc_resp-reg_receiver"/>
</dbReference>
<dbReference type="InterPro" id="IPR002078">
    <property type="entry name" value="Sigma_54_int"/>
</dbReference>
<keyword evidence="6" id="KW-0597">Phosphoprotein</keyword>
<dbReference type="GO" id="GO:0043565">
    <property type="term" value="F:sequence-specific DNA binding"/>
    <property type="evidence" value="ECO:0007669"/>
    <property type="project" value="InterPro"/>
</dbReference>
<dbReference type="Gene3D" id="3.40.50.2300">
    <property type="match status" value="1"/>
</dbReference>
<accession>A0A975GRJ3</accession>
<dbReference type="InterPro" id="IPR027417">
    <property type="entry name" value="P-loop_NTPase"/>
</dbReference>
<dbReference type="KEGG" id="dmm:dnm_070510"/>
<dbReference type="FunFam" id="3.40.50.300:FF:000006">
    <property type="entry name" value="DNA-binding transcriptional regulator NtrC"/>
    <property type="match status" value="1"/>
</dbReference>
<reference evidence="9" key="1">
    <citation type="journal article" date="2021" name="Microb. Physiol.">
        <title>Proteogenomic Insights into the Physiology of Marine, Sulfate-Reducing, Filamentous Desulfonema limicola and Desulfonema magnum.</title>
        <authorList>
            <person name="Schnaars V."/>
            <person name="Wohlbrand L."/>
            <person name="Scheve S."/>
            <person name="Hinrichs C."/>
            <person name="Reinhardt R."/>
            <person name="Rabus R."/>
        </authorList>
    </citation>
    <scope>NUCLEOTIDE SEQUENCE</scope>
    <source>
        <strain evidence="9">4be13</strain>
    </source>
</reference>
<dbReference type="InterPro" id="IPR002197">
    <property type="entry name" value="HTH_Fis"/>
</dbReference>